<dbReference type="OrthoDB" id="1607513at2759"/>
<accession>A0A819SVC1</accession>
<evidence type="ECO:0000256" key="4">
    <source>
        <dbReference type="ARBA" id="ARBA00022833"/>
    </source>
</evidence>
<dbReference type="Proteomes" id="UP000663881">
    <property type="component" value="Unassembled WGS sequence"/>
</dbReference>
<feature type="domain" description="HAT C-terminal dimerisation" evidence="6">
    <location>
        <begin position="686"/>
        <end position="746"/>
    </location>
</feature>
<evidence type="ECO:0000313" key="9">
    <source>
        <dbReference type="Proteomes" id="UP000663881"/>
    </source>
</evidence>
<dbReference type="InterPro" id="IPR012337">
    <property type="entry name" value="RNaseH-like_sf"/>
</dbReference>
<organism evidence="8 9">
    <name type="scientific">Adineta steineri</name>
    <dbReference type="NCBI Taxonomy" id="433720"/>
    <lineage>
        <taxon>Eukaryota</taxon>
        <taxon>Metazoa</taxon>
        <taxon>Spiralia</taxon>
        <taxon>Gnathifera</taxon>
        <taxon>Rotifera</taxon>
        <taxon>Eurotatoria</taxon>
        <taxon>Bdelloidea</taxon>
        <taxon>Adinetida</taxon>
        <taxon>Adinetidae</taxon>
        <taxon>Adineta</taxon>
    </lineage>
</organism>
<proteinExistence type="predicted"/>
<comment type="subcellular location">
    <subcellularLocation>
        <location evidence="1">Nucleus</location>
    </subcellularLocation>
</comment>
<keyword evidence="3" id="KW-0863">Zinc-finger</keyword>
<keyword evidence="2" id="KW-0479">Metal-binding</keyword>
<dbReference type="Proteomes" id="UP000663891">
    <property type="component" value="Unassembled WGS sequence"/>
</dbReference>
<dbReference type="GO" id="GO:0008270">
    <property type="term" value="F:zinc ion binding"/>
    <property type="evidence" value="ECO:0007669"/>
    <property type="project" value="UniProtKB-KW"/>
</dbReference>
<dbReference type="PANTHER" id="PTHR46481:SF10">
    <property type="entry name" value="ZINC FINGER BED DOMAIN-CONTAINING PROTEIN 39"/>
    <property type="match status" value="1"/>
</dbReference>
<dbReference type="EMBL" id="CAJNON010000002">
    <property type="protein sequence ID" value="CAF0735235.1"/>
    <property type="molecule type" value="Genomic_DNA"/>
</dbReference>
<dbReference type="AlphaFoldDB" id="A0A819SVC1"/>
<gene>
    <name evidence="8" type="ORF">OKA104_LOCUS33983</name>
    <name evidence="7" type="ORF">VCS650_LOCUS278</name>
</gene>
<reference evidence="8" key="1">
    <citation type="submission" date="2021-02" db="EMBL/GenBank/DDBJ databases">
        <authorList>
            <person name="Nowell W R."/>
        </authorList>
    </citation>
    <scope>NUCLEOTIDE SEQUENCE</scope>
</reference>
<keyword evidence="5" id="KW-0539">Nucleus</keyword>
<comment type="caution">
    <text evidence="8">The sequence shown here is derived from an EMBL/GenBank/DDBJ whole genome shotgun (WGS) entry which is preliminary data.</text>
</comment>
<dbReference type="InterPro" id="IPR052035">
    <property type="entry name" value="ZnF_BED_domain_contain"/>
</dbReference>
<dbReference type="SUPFAM" id="SSF53098">
    <property type="entry name" value="Ribonuclease H-like"/>
    <property type="match status" value="1"/>
</dbReference>
<dbReference type="EMBL" id="CAJOAY010004469">
    <property type="protein sequence ID" value="CAF4071162.1"/>
    <property type="molecule type" value="Genomic_DNA"/>
</dbReference>
<dbReference type="GO" id="GO:0005634">
    <property type="term" value="C:nucleus"/>
    <property type="evidence" value="ECO:0007669"/>
    <property type="project" value="UniProtKB-SubCell"/>
</dbReference>
<evidence type="ECO:0000256" key="3">
    <source>
        <dbReference type="ARBA" id="ARBA00022771"/>
    </source>
</evidence>
<keyword evidence="4" id="KW-0862">Zinc</keyword>
<dbReference type="InterPro" id="IPR008906">
    <property type="entry name" value="HATC_C_dom"/>
</dbReference>
<dbReference type="GO" id="GO:0046983">
    <property type="term" value="F:protein dimerization activity"/>
    <property type="evidence" value="ECO:0007669"/>
    <property type="project" value="InterPro"/>
</dbReference>
<evidence type="ECO:0000259" key="6">
    <source>
        <dbReference type="Pfam" id="PF05699"/>
    </source>
</evidence>
<evidence type="ECO:0000256" key="1">
    <source>
        <dbReference type="ARBA" id="ARBA00004123"/>
    </source>
</evidence>
<dbReference type="Pfam" id="PF05699">
    <property type="entry name" value="Dimer_Tnp_hAT"/>
    <property type="match status" value="1"/>
</dbReference>
<evidence type="ECO:0000313" key="8">
    <source>
        <dbReference type="EMBL" id="CAF4071162.1"/>
    </source>
</evidence>
<evidence type="ECO:0000313" key="7">
    <source>
        <dbReference type="EMBL" id="CAF0735235.1"/>
    </source>
</evidence>
<sequence>MNQQNSGVDTPSSNDDIEIEEAVRTIDPTTTSQNLVSSSTIFKTARDQFFEDLQTEVDRNSWSAKCLLCTKPKRVIEKQGVTSNFTRHVRHYHKEEYEKWLNESNKVNSPSQTNKITSHFSKKSCSPNRALYGSNHPRQMELSLAIVNDLIITMGLPLSIVERPAFINFMRKVDSKFNIVNRRTITRKTIPTLYDKMHDHLITFCSTATFLSLALDIWSDRRMRSFFAITAHAIIGGNFKTYVLCFVPLWGTHSGAVLLKKYEEIINKFDIKSKIVRLITDNAANNINAFQNIVIPGFEKYFIENDDDGIDEYANDSDTNDDEVLSDEYDYPPDQLSTTNLLATSDVASEDLIQESINRLMENTEIFRIPCFAHSLQLVVKDGLKEAKSIVCALEKVSAIAKLAHTSTKFAEKLDLLKVSIPRAVITRWNSQFMTVERILAIPTVELNDILGELKYKHLCLNTRDITMLQEFIDLFSLFAQATTATQSQNLPSISIVAPSILAIYLDLISEKNNVQYTTSLCESLLSSLLSRFGGLLEQLEINFTDINISFKTNNKFYNLYKDPIFLLSPFFDGMFKIRWITQSILGDSTKERLCGKIKQLVFDHCLLMIHESESLLCNDPKIKNKHQELPSVSLSSSNIHKRKNLFANIEHDLKNSKKAKPDDSYTYIQEEISRYINDDNNDSMILLNPTSSSSYKTLAKLATKYLCVPATSAGVERVFSQSGFLFRSHRARMSRKTLEQLTMLKCNNSIA</sequence>
<name>A0A819SVC1_9BILA</name>
<evidence type="ECO:0000256" key="5">
    <source>
        <dbReference type="ARBA" id="ARBA00023242"/>
    </source>
</evidence>
<evidence type="ECO:0000256" key="2">
    <source>
        <dbReference type="ARBA" id="ARBA00022723"/>
    </source>
</evidence>
<protein>
    <recommendedName>
        <fullName evidence="6">HAT C-terminal dimerisation domain-containing protein</fullName>
    </recommendedName>
</protein>
<dbReference type="PANTHER" id="PTHR46481">
    <property type="entry name" value="ZINC FINGER BED DOMAIN-CONTAINING PROTEIN 4"/>
    <property type="match status" value="1"/>
</dbReference>